<dbReference type="PANTHER" id="PTHR36836">
    <property type="entry name" value="COLANIC ACID BIOSYNTHESIS PROTEIN WCAK"/>
    <property type="match status" value="1"/>
</dbReference>
<evidence type="ECO:0000259" key="2">
    <source>
        <dbReference type="Pfam" id="PF04230"/>
    </source>
</evidence>
<accession>A0ABW0HTL9</accession>
<evidence type="ECO:0000313" key="3">
    <source>
        <dbReference type="EMBL" id="MFC5403610.1"/>
    </source>
</evidence>
<keyword evidence="3" id="KW-0808">Transferase</keyword>
<name>A0ABW0HTL9_9BACL</name>
<dbReference type="Proteomes" id="UP001596113">
    <property type="component" value="Unassembled WGS sequence"/>
</dbReference>
<evidence type="ECO:0000313" key="4">
    <source>
        <dbReference type="Proteomes" id="UP001596113"/>
    </source>
</evidence>
<gene>
    <name evidence="3" type="ORF">ACFPOF_12780</name>
</gene>
<feature type="domain" description="Polysaccharide pyruvyl transferase" evidence="2">
    <location>
        <begin position="20"/>
        <end position="367"/>
    </location>
</feature>
<keyword evidence="4" id="KW-1185">Reference proteome</keyword>
<dbReference type="PANTHER" id="PTHR36836:SF1">
    <property type="entry name" value="COLANIC ACID BIOSYNTHESIS PROTEIN WCAK"/>
    <property type="match status" value="1"/>
</dbReference>
<protein>
    <submittedName>
        <fullName evidence="3">Polysaccharide pyruvyl transferase family protein</fullName>
    </submittedName>
</protein>
<dbReference type="Pfam" id="PF04230">
    <property type="entry name" value="PS_pyruv_trans"/>
    <property type="match status" value="1"/>
</dbReference>
<dbReference type="GO" id="GO:0016740">
    <property type="term" value="F:transferase activity"/>
    <property type="evidence" value="ECO:0007669"/>
    <property type="project" value="UniProtKB-KW"/>
</dbReference>
<evidence type="ECO:0000256" key="1">
    <source>
        <dbReference type="SAM" id="MobiDB-lite"/>
    </source>
</evidence>
<proteinExistence type="predicted"/>
<reference evidence="4" key="1">
    <citation type="journal article" date="2019" name="Int. J. Syst. Evol. Microbiol.">
        <title>The Global Catalogue of Microorganisms (GCM) 10K type strain sequencing project: providing services to taxonomists for standard genome sequencing and annotation.</title>
        <authorList>
            <consortium name="The Broad Institute Genomics Platform"/>
            <consortium name="The Broad Institute Genome Sequencing Center for Infectious Disease"/>
            <person name="Wu L."/>
            <person name="Ma J."/>
        </authorList>
    </citation>
    <scope>NUCLEOTIDE SEQUENCE [LARGE SCALE GENOMIC DNA]</scope>
    <source>
        <strain evidence="4">CGMCC 1.18575</strain>
    </source>
</reference>
<feature type="region of interest" description="Disordered" evidence="1">
    <location>
        <begin position="172"/>
        <end position="250"/>
    </location>
</feature>
<dbReference type="RefSeq" id="WP_378133108.1">
    <property type="nucleotide sequence ID" value="NZ_JBHSMI010000023.1"/>
</dbReference>
<comment type="caution">
    <text evidence="3">The sequence shown here is derived from an EMBL/GenBank/DDBJ whole genome shotgun (WGS) entry which is preliminary data.</text>
</comment>
<organism evidence="3 4">
    <name type="scientific">Cohnella soli</name>
    <dbReference type="NCBI Taxonomy" id="425005"/>
    <lineage>
        <taxon>Bacteria</taxon>
        <taxon>Bacillati</taxon>
        <taxon>Bacillota</taxon>
        <taxon>Bacilli</taxon>
        <taxon>Bacillales</taxon>
        <taxon>Paenibacillaceae</taxon>
        <taxon>Cohnella</taxon>
    </lineage>
</organism>
<dbReference type="EMBL" id="JBHSMI010000023">
    <property type="protein sequence ID" value="MFC5403610.1"/>
    <property type="molecule type" value="Genomic_DNA"/>
</dbReference>
<sequence length="435" mass="47039">MKNGRMTYRILLSGYYGFRNSGDEAVLKSILTALEEEAEAAGVAVEPVVLSGDPDWTKAQYGVEAIPRMKLAEVRKALKDADGLISGGGSLLQDATGLGSIPYYLGILALARWAGKPTFVYAQGIGPVHRAMFKPFIASAFRKAAYVSVRDEESASLLRGYGVDPAKVEVVPDPVMGLPLPGDVGEELADDSAREEPRDASATSASSEERANMPANDGVSEEPRDALATSASSEGQANVPAIGSASEGRKDALPTVGVSVRFWRVDRADMDRVADALEALARRRDGGVRLRFLPFHRGEDEDASRYVMERLVRSGAPAELELAPAHDDPQQMLREVGRCELLIGMRLHSLIYAANRNVPLLGISYDPKIDQFLHRLGQAAIGTTEALDPSAASARATEILDNPARWLDQCGPAIERLKREAARPAQQIIHFIRNN</sequence>
<dbReference type="InterPro" id="IPR007345">
    <property type="entry name" value="Polysacch_pyruvyl_Trfase"/>
</dbReference>